<protein>
    <submittedName>
        <fullName evidence="5">Gpi anchored protein</fullName>
    </submittedName>
</protein>
<dbReference type="Gene3D" id="1.50.10.100">
    <property type="entry name" value="Chondroitin AC/alginate lyase"/>
    <property type="match status" value="1"/>
</dbReference>
<dbReference type="Pfam" id="PF05426">
    <property type="entry name" value="Alginate_lyase"/>
    <property type="match status" value="1"/>
</dbReference>
<evidence type="ECO:0000313" key="5">
    <source>
        <dbReference type="EMBL" id="KAF7670605.1"/>
    </source>
</evidence>
<dbReference type="Proteomes" id="UP000596902">
    <property type="component" value="Unassembled WGS sequence"/>
</dbReference>
<dbReference type="InterPro" id="IPR008929">
    <property type="entry name" value="Chondroitin_lyas"/>
</dbReference>
<dbReference type="GO" id="GO:0042597">
    <property type="term" value="C:periplasmic space"/>
    <property type="evidence" value="ECO:0007669"/>
    <property type="project" value="InterPro"/>
</dbReference>
<proteinExistence type="predicted"/>
<organism evidence="5 6">
    <name type="scientific">Alternaria burnsii</name>
    <dbReference type="NCBI Taxonomy" id="1187904"/>
    <lineage>
        <taxon>Eukaryota</taxon>
        <taxon>Fungi</taxon>
        <taxon>Dikarya</taxon>
        <taxon>Ascomycota</taxon>
        <taxon>Pezizomycotina</taxon>
        <taxon>Dothideomycetes</taxon>
        <taxon>Pleosporomycetidae</taxon>
        <taxon>Pleosporales</taxon>
        <taxon>Pleosporineae</taxon>
        <taxon>Pleosporaceae</taxon>
        <taxon>Alternaria</taxon>
        <taxon>Alternaria sect. Alternaria</taxon>
    </lineage>
</organism>
<evidence type="ECO:0000256" key="2">
    <source>
        <dbReference type="ARBA" id="ARBA00023239"/>
    </source>
</evidence>
<keyword evidence="2" id="KW-0456">Lyase</keyword>
<evidence type="ECO:0000256" key="3">
    <source>
        <dbReference type="SAM" id="SignalP"/>
    </source>
</evidence>
<feature type="domain" description="Alginate lyase" evidence="4">
    <location>
        <begin position="87"/>
        <end position="318"/>
    </location>
</feature>
<dbReference type="EMBL" id="JAAABM010000031">
    <property type="protein sequence ID" value="KAF7670605.1"/>
    <property type="molecule type" value="Genomic_DNA"/>
</dbReference>
<keyword evidence="1 3" id="KW-0732">Signal</keyword>
<evidence type="ECO:0000313" key="6">
    <source>
        <dbReference type="Proteomes" id="UP000596902"/>
    </source>
</evidence>
<feature type="chain" id="PRO_5034661574" evidence="3">
    <location>
        <begin position="22"/>
        <end position="417"/>
    </location>
</feature>
<dbReference type="RefSeq" id="XP_038781000.1">
    <property type="nucleotide sequence ID" value="XM_038936328.1"/>
</dbReference>
<sequence>MHFKIFTCSIALATLAVPSIAQQHHEVKQFAHPGALHSSKDIERIKSHVTEKDEPWYKAFQHLSTRPIAQTTWKPNPKNILVRSATGTAPGSNLTNNYPSAYRDAHSAYGLALRWLVTGNSSFADAAIKTLDGWGSTLRGIDGNEDMYLAAGLYGYQFANAAELLRDYPDWPKKNQTAFGNMLSTVFAPKNHYFLTTHSGKPDFYYANWDLCNIASMMAIGIFTDNTTMYNWAVETFLNGLPDSSIVINGALPYFSIANFTEEGSGKTLMQGQEAGRDQGHATLCFALLGVIGQQGHNQGVDLYGAYGNQILNGAEYAGKFNSGNHSVPYTPYRSWEGVLDVVSEKQRFAVRPGFEAIYAHYNDVKGMNASWTKAYRDFVNQNLTADIEGGGGDYGPNSGGYDAFGHGTLLYRITGQ</sequence>
<gene>
    <name evidence="5" type="ORF">GT037_011281</name>
</gene>
<reference evidence="5" key="1">
    <citation type="submission" date="2020-01" db="EMBL/GenBank/DDBJ databases">
        <authorList>
            <person name="Feng Z.H.Z."/>
        </authorList>
    </citation>
    <scope>NUCLEOTIDE SEQUENCE</scope>
    <source>
        <strain evidence="5">CBS107.38</strain>
    </source>
</reference>
<comment type="caution">
    <text evidence="5">The sequence shown here is derived from an EMBL/GenBank/DDBJ whole genome shotgun (WGS) entry which is preliminary data.</text>
</comment>
<dbReference type="AlphaFoldDB" id="A0A8H7E8M9"/>
<name>A0A8H7E8M9_9PLEO</name>
<evidence type="ECO:0000259" key="4">
    <source>
        <dbReference type="Pfam" id="PF05426"/>
    </source>
</evidence>
<dbReference type="GeneID" id="62209506"/>
<reference evidence="5" key="2">
    <citation type="submission" date="2020-08" db="EMBL/GenBank/DDBJ databases">
        <title>Draft Genome Sequence of Cumin Blight Pathogen Alternaria burnsii.</title>
        <authorList>
            <person name="Feng Z."/>
        </authorList>
    </citation>
    <scope>NUCLEOTIDE SEQUENCE</scope>
    <source>
        <strain evidence="5">CBS107.38</strain>
    </source>
</reference>
<keyword evidence="6" id="KW-1185">Reference proteome</keyword>
<evidence type="ECO:0000256" key="1">
    <source>
        <dbReference type="ARBA" id="ARBA00022729"/>
    </source>
</evidence>
<accession>A0A8H7E8M9</accession>
<dbReference type="GO" id="GO:0016829">
    <property type="term" value="F:lyase activity"/>
    <property type="evidence" value="ECO:0007669"/>
    <property type="project" value="UniProtKB-KW"/>
</dbReference>
<dbReference type="InterPro" id="IPR008397">
    <property type="entry name" value="Alginate_lyase_dom"/>
</dbReference>
<dbReference type="SUPFAM" id="SSF48230">
    <property type="entry name" value="Chondroitin AC/alginate lyase"/>
    <property type="match status" value="1"/>
</dbReference>
<feature type="signal peptide" evidence="3">
    <location>
        <begin position="1"/>
        <end position="21"/>
    </location>
</feature>